<dbReference type="SUPFAM" id="SSF53098">
    <property type="entry name" value="Ribonuclease H-like"/>
    <property type="match status" value="1"/>
</dbReference>
<feature type="compositionally biased region" description="Polar residues" evidence="1">
    <location>
        <begin position="561"/>
        <end position="570"/>
    </location>
</feature>
<evidence type="ECO:0000256" key="1">
    <source>
        <dbReference type="SAM" id="MobiDB-lite"/>
    </source>
</evidence>
<proteinExistence type="predicted"/>
<keyword evidence="3" id="KW-0269">Exonuclease</keyword>
<comment type="caution">
    <text evidence="3">The sequence shown here is derived from an EMBL/GenBank/DDBJ whole genome shotgun (WGS) entry which is preliminary data.</text>
</comment>
<feature type="domain" description="3'-5' exonuclease" evidence="2">
    <location>
        <begin position="363"/>
        <end position="536"/>
    </location>
</feature>
<dbReference type="InterPro" id="IPR052408">
    <property type="entry name" value="Exonuclease_MUT-7-like"/>
</dbReference>
<keyword evidence="3" id="KW-0540">Nuclease</keyword>
<dbReference type="EMBL" id="BKCP01011626">
    <property type="protein sequence ID" value="GER55264.1"/>
    <property type="molecule type" value="Genomic_DNA"/>
</dbReference>
<dbReference type="AlphaFoldDB" id="A0A5A7REM7"/>
<sequence>MKIKDGSTFLTMGVDDTLLNSQTAISKHAYFDLTGVSPLVFLYLLKGCYAYGTCKATMKFRALQQQLHLVLLNNPQVGPSTLIANCLHMLPIFEAYCDGFSHLVLSALARYLKIRKNDEDTVMAKIRAARLFLDIIGGTVAHDEGILIKIIKVFGVSLTDINKVICDPKADAAKNFVEQYALKLIESESYMTAVDLLTHFSIFQLGESFLLKLIEHRQLKAAEKWAAFLGKPMLCLLVQEYVDQKQLRSAYDVIKKNNLRQEFPELYHQNTLFYILVIILVHDFSSLKKLAEKGVWEIAEARANGDRQLLEYLVYLAMEAGYFEKVEELCDRYSLKGFMNFKVSEPDLHRRYLTLHELNIEDVCWVDEVNSLRDAISYFEECKVVGIDCEWKPNFEKGSKPSKVSIMQIASEKKVYILDLIKLSKDAPGVLDKCLSRLLHSPSYNFQCDIHQLSHSYGELNCFKHFEMLLDIQNVFKEPSGGLSGLAEKILGISLNKTRRNSNWEQRPLTHYQLEYAALDAAVLLHIFRHVGKQSQSTATSDEHNAKIEWKSHIVSHMDSSKQQKVTKTGQLPKGSRKESS</sequence>
<dbReference type="PANTHER" id="PTHR47765">
    <property type="entry name" value="3'-5' EXONUCLEASE DOMAIN-CONTAINING PROTEIN"/>
    <property type="match status" value="1"/>
</dbReference>
<dbReference type="GO" id="GO:0006139">
    <property type="term" value="P:nucleobase-containing compound metabolic process"/>
    <property type="evidence" value="ECO:0007669"/>
    <property type="project" value="InterPro"/>
</dbReference>
<organism evidence="3 4">
    <name type="scientific">Striga asiatica</name>
    <name type="common">Asiatic witchweed</name>
    <name type="synonym">Buchnera asiatica</name>
    <dbReference type="NCBI Taxonomy" id="4170"/>
    <lineage>
        <taxon>Eukaryota</taxon>
        <taxon>Viridiplantae</taxon>
        <taxon>Streptophyta</taxon>
        <taxon>Embryophyta</taxon>
        <taxon>Tracheophyta</taxon>
        <taxon>Spermatophyta</taxon>
        <taxon>Magnoliopsida</taxon>
        <taxon>eudicotyledons</taxon>
        <taxon>Gunneridae</taxon>
        <taxon>Pentapetalae</taxon>
        <taxon>asterids</taxon>
        <taxon>lamiids</taxon>
        <taxon>Lamiales</taxon>
        <taxon>Orobanchaceae</taxon>
        <taxon>Buchnereae</taxon>
        <taxon>Striga</taxon>
    </lineage>
</organism>
<dbReference type="InterPro" id="IPR012337">
    <property type="entry name" value="RNaseH-like_sf"/>
</dbReference>
<accession>A0A5A7REM7</accession>
<reference evidence="4" key="1">
    <citation type="journal article" date="2019" name="Curr. Biol.">
        <title>Genome Sequence of Striga asiatica Provides Insight into the Evolution of Plant Parasitism.</title>
        <authorList>
            <person name="Yoshida S."/>
            <person name="Kim S."/>
            <person name="Wafula E.K."/>
            <person name="Tanskanen J."/>
            <person name="Kim Y.M."/>
            <person name="Honaas L."/>
            <person name="Yang Z."/>
            <person name="Spallek T."/>
            <person name="Conn C.E."/>
            <person name="Ichihashi Y."/>
            <person name="Cheong K."/>
            <person name="Cui S."/>
            <person name="Der J.P."/>
            <person name="Gundlach H."/>
            <person name="Jiao Y."/>
            <person name="Hori C."/>
            <person name="Ishida J.K."/>
            <person name="Kasahara H."/>
            <person name="Kiba T."/>
            <person name="Kim M.S."/>
            <person name="Koo N."/>
            <person name="Laohavisit A."/>
            <person name="Lee Y.H."/>
            <person name="Lumba S."/>
            <person name="McCourt P."/>
            <person name="Mortimer J.C."/>
            <person name="Mutuku J.M."/>
            <person name="Nomura T."/>
            <person name="Sasaki-Sekimoto Y."/>
            <person name="Seto Y."/>
            <person name="Wang Y."/>
            <person name="Wakatake T."/>
            <person name="Sakakibara H."/>
            <person name="Demura T."/>
            <person name="Yamaguchi S."/>
            <person name="Yoneyama K."/>
            <person name="Manabe R.I."/>
            <person name="Nelson D.C."/>
            <person name="Schulman A.H."/>
            <person name="Timko M.P."/>
            <person name="dePamphilis C.W."/>
            <person name="Choi D."/>
            <person name="Shirasu K."/>
        </authorList>
    </citation>
    <scope>NUCLEOTIDE SEQUENCE [LARGE SCALE GENOMIC DNA]</scope>
    <source>
        <strain evidence="4">cv. UVA1</strain>
    </source>
</reference>
<gene>
    <name evidence="3" type="ORF">STAS_32902</name>
</gene>
<keyword evidence="3" id="KW-0378">Hydrolase</keyword>
<keyword evidence="4" id="KW-1185">Reference proteome</keyword>
<evidence type="ECO:0000313" key="3">
    <source>
        <dbReference type="EMBL" id="GER55264.1"/>
    </source>
</evidence>
<dbReference type="Proteomes" id="UP000325081">
    <property type="component" value="Unassembled WGS sequence"/>
</dbReference>
<dbReference type="GO" id="GO:0003676">
    <property type="term" value="F:nucleic acid binding"/>
    <property type="evidence" value="ECO:0007669"/>
    <property type="project" value="InterPro"/>
</dbReference>
<protein>
    <submittedName>
        <fullName evidence="3">3-5 exonuclease</fullName>
    </submittedName>
</protein>
<dbReference type="OrthoDB" id="10261556at2759"/>
<dbReference type="PANTHER" id="PTHR47765:SF2">
    <property type="entry name" value="EXONUCLEASE MUT-7 HOMOLOG"/>
    <property type="match status" value="1"/>
</dbReference>
<evidence type="ECO:0000313" key="4">
    <source>
        <dbReference type="Proteomes" id="UP000325081"/>
    </source>
</evidence>
<dbReference type="Gene3D" id="3.30.420.10">
    <property type="entry name" value="Ribonuclease H-like superfamily/Ribonuclease H"/>
    <property type="match status" value="1"/>
</dbReference>
<dbReference type="GO" id="GO:0008408">
    <property type="term" value="F:3'-5' exonuclease activity"/>
    <property type="evidence" value="ECO:0007669"/>
    <property type="project" value="InterPro"/>
</dbReference>
<feature type="region of interest" description="Disordered" evidence="1">
    <location>
        <begin position="557"/>
        <end position="581"/>
    </location>
</feature>
<dbReference type="SMART" id="SM00474">
    <property type="entry name" value="35EXOc"/>
    <property type="match status" value="1"/>
</dbReference>
<dbReference type="InterPro" id="IPR036397">
    <property type="entry name" value="RNaseH_sf"/>
</dbReference>
<dbReference type="Pfam" id="PF01612">
    <property type="entry name" value="DNA_pol_A_exo1"/>
    <property type="match status" value="1"/>
</dbReference>
<name>A0A5A7REM7_STRAF</name>
<evidence type="ECO:0000259" key="2">
    <source>
        <dbReference type="SMART" id="SM00474"/>
    </source>
</evidence>
<dbReference type="InterPro" id="IPR002562">
    <property type="entry name" value="3'-5'_exonuclease_dom"/>
</dbReference>